<accession>A0ABV5X9T3</accession>
<evidence type="ECO:0000313" key="2">
    <source>
        <dbReference type="Proteomes" id="UP001589587"/>
    </source>
</evidence>
<dbReference type="Proteomes" id="UP001589587">
    <property type="component" value="Unassembled WGS sequence"/>
</dbReference>
<dbReference type="EMBL" id="JBHMAS010000002">
    <property type="protein sequence ID" value="MFB9778624.1"/>
    <property type="molecule type" value="Genomic_DNA"/>
</dbReference>
<evidence type="ECO:0000313" key="1">
    <source>
        <dbReference type="EMBL" id="MFB9778624.1"/>
    </source>
</evidence>
<comment type="caution">
    <text evidence="1">The sequence shown here is derived from an EMBL/GenBank/DDBJ whole genome shotgun (WGS) entry which is preliminary data.</text>
</comment>
<proteinExistence type="predicted"/>
<dbReference type="GeneID" id="93805363"/>
<name>A0ABV5X9T3_9NOCA</name>
<reference evidence="1 2" key="1">
    <citation type="submission" date="2024-09" db="EMBL/GenBank/DDBJ databases">
        <authorList>
            <person name="Sun Q."/>
            <person name="Mori K."/>
        </authorList>
    </citation>
    <scope>NUCLEOTIDE SEQUENCE [LARGE SCALE GENOMIC DNA]</scope>
    <source>
        <strain evidence="1 2">JCM 11411</strain>
    </source>
</reference>
<gene>
    <name evidence="1" type="ORF">ACFFQ6_02955</name>
</gene>
<sequence length="47" mass="4718">MSILPFPIVIKDIQTTGSAAIDGLGRLSVLLYDLLGGTGSATISAGN</sequence>
<organism evidence="1 2">
    <name type="scientific">Rhodococcus baikonurensis</name>
    <dbReference type="NCBI Taxonomy" id="172041"/>
    <lineage>
        <taxon>Bacteria</taxon>
        <taxon>Bacillati</taxon>
        <taxon>Actinomycetota</taxon>
        <taxon>Actinomycetes</taxon>
        <taxon>Mycobacteriales</taxon>
        <taxon>Nocardiaceae</taxon>
        <taxon>Rhodococcus</taxon>
        <taxon>Rhodococcus erythropolis group</taxon>
    </lineage>
</organism>
<keyword evidence="2" id="KW-1185">Reference proteome</keyword>
<protein>
    <submittedName>
        <fullName evidence="1">Uncharacterized protein</fullName>
    </submittedName>
</protein>
<dbReference type="RefSeq" id="WP_166811358.1">
    <property type="nucleotide sequence ID" value="NZ_JBEUOO010000012.1"/>
</dbReference>